<evidence type="ECO:0000256" key="4">
    <source>
        <dbReference type="ARBA" id="ARBA00022807"/>
    </source>
</evidence>
<proteinExistence type="inferred from homology"/>
<dbReference type="EMBL" id="BA000037">
    <property type="protein sequence ID" value="BAC94638.1"/>
    <property type="molecule type" value="Genomic_DNA"/>
</dbReference>
<evidence type="ECO:0000313" key="7">
    <source>
        <dbReference type="Proteomes" id="UP000002675"/>
    </source>
</evidence>
<keyword evidence="4" id="KW-0788">Thiol protease</keyword>
<gene>
    <name evidence="6" type="ordered locus">VV1874</name>
</gene>
<dbReference type="GO" id="GO:0006508">
    <property type="term" value="P:proteolysis"/>
    <property type="evidence" value="ECO:0007669"/>
    <property type="project" value="UniProtKB-KW"/>
</dbReference>
<dbReference type="InterPro" id="IPR038765">
    <property type="entry name" value="Papain-like_cys_pep_sf"/>
</dbReference>
<protein>
    <recommendedName>
        <fullName evidence="5">NlpC/P60 domain-containing protein</fullName>
    </recommendedName>
</protein>
<name>Q7MKD1_VIBVY</name>
<dbReference type="KEGG" id="vvy:VV1874"/>
<keyword evidence="2" id="KW-0645">Protease</keyword>
<dbReference type="Gene3D" id="3.90.1720.10">
    <property type="entry name" value="endopeptidase domain like (from Nostoc punctiforme)"/>
    <property type="match status" value="1"/>
</dbReference>
<dbReference type="GO" id="GO:0008234">
    <property type="term" value="F:cysteine-type peptidase activity"/>
    <property type="evidence" value="ECO:0007669"/>
    <property type="project" value="UniProtKB-KW"/>
</dbReference>
<accession>Q7MKD1</accession>
<reference evidence="6 7" key="1">
    <citation type="journal article" date="2003" name="Genome Res.">
        <title>Comparative genome analysis of Vibrio vulnificus, a marine pathogen.</title>
        <authorList>
            <person name="Chen C.Y."/>
            <person name="Wu K.M."/>
            <person name="Chang Y.C."/>
            <person name="Chang C.H."/>
            <person name="Tsai H.C."/>
            <person name="Liao T.L."/>
            <person name="Liu Y.M."/>
            <person name="Chen H.J."/>
            <person name="Shen A.B."/>
            <person name="Li J.C."/>
            <person name="Su T.L."/>
            <person name="Shao C.P."/>
            <person name="Lee C.T."/>
            <person name="Hor L.I."/>
            <person name="Tsai S.F."/>
        </authorList>
    </citation>
    <scope>NUCLEOTIDE SEQUENCE [LARGE SCALE GENOMIC DNA]</scope>
    <source>
        <strain evidence="6 7">YJ016</strain>
    </source>
</reference>
<evidence type="ECO:0000259" key="5">
    <source>
        <dbReference type="PROSITE" id="PS51935"/>
    </source>
</evidence>
<dbReference type="PROSITE" id="PS51935">
    <property type="entry name" value="NLPC_P60"/>
    <property type="match status" value="1"/>
</dbReference>
<keyword evidence="3" id="KW-0378">Hydrolase</keyword>
<dbReference type="AlphaFoldDB" id="Q7MKD1"/>
<dbReference type="InterPro" id="IPR000064">
    <property type="entry name" value="NLP_P60_dom"/>
</dbReference>
<feature type="domain" description="NlpC/P60" evidence="5">
    <location>
        <begin position="30"/>
        <end position="161"/>
    </location>
</feature>
<dbReference type="HOGENOM" id="CLU_134420_0_0_6"/>
<dbReference type="Proteomes" id="UP000002675">
    <property type="component" value="Chromosome I"/>
</dbReference>
<dbReference type="SUPFAM" id="SSF54001">
    <property type="entry name" value="Cysteine proteinases"/>
    <property type="match status" value="1"/>
</dbReference>
<evidence type="ECO:0000256" key="3">
    <source>
        <dbReference type="ARBA" id="ARBA00022801"/>
    </source>
</evidence>
<dbReference type="RefSeq" id="WP_011150439.1">
    <property type="nucleotide sequence ID" value="NC_005139.1"/>
</dbReference>
<evidence type="ECO:0000256" key="2">
    <source>
        <dbReference type="ARBA" id="ARBA00022670"/>
    </source>
</evidence>
<comment type="similarity">
    <text evidence="1">Belongs to the peptidase C40 family.</text>
</comment>
<evidence type="ECO:0000313" key="6">
    <source>
        <dbReference type="EMBL" id="BAC94638.1"/>
    </source>
</evidence>
<evidence type="ECO:0000256" key="1">
    <source>
        <dbReference type="ARBA" id="ARBA00007074"/>
    </source>
</evidence>
<organism evidence="6 7">
    <name type="scientific">Vibrio vulnificus (strain YJ016)</name>
    <dbReference type="NCBI Taxonomy" id="196600"/>
    <lineage>
        <taxon>Bacteria</taxon>
        <taxon>Pseudomonadati</taxon>
        <taxon>Pseudomonadota</taxon>
        <taxon>Gammaproteobacteria</taxon>
        <taxon>Vibrionales</taxon>
        <taxon>Vibrionaceae</taxon>
        <taxon>Vibrio</taxon>
    </lineage>
</organism>
<sequence>MNFGGENGLQKVGLGGIHPLTQRYVLWEKMDMDIPDRFKNVRYVSSRIPGCKDDSDLTLGANCQVFAYNLLRDFGLNPPNYRSSELWNDSELSEVVTEFKPLDIMLYNDSADSYGAHVGVYAGNGLVYHLSLSNGLPKFERHLDLLQQSKYRFFIGAKRIKQFGA</sequence>